<keyword evidence="8" id="KW-0762">Sugar transport</keyword>
<protein>
    <submittedName>
        <fullName evidence="8">Solute carrier family 2, facilitated glucose transporter member 1</fullName>
    </submittedName>
</protein>
<evidence type="ECO:0000256" key="4">
    <source>
        <dbReference type="ARBA" id="ARBA00023136"/>
    </source>
</evidence>
<sequence>MATHNYMNNDDLQSLLGTSSMENKMVVNADDYNQKKKIDPNYLLDDREHINKVTKVSWILVVTTISTSLGCSIPAGYNTGVVNSPAEILKQWCNETIMYRYAVQFSPAQLDGLWSILVSVFLIGGIIGGVAGGKLANSLGRKGTLQLIYLINLISGILFFSSKSLAHVELFFIARLLSGLSAGLTMAMVPMYLLELSPPDKSGVFGVMFTVGLNFGVVLSQFLGMGNILGNESSWHYLFSLYGILVLLALSTLKFVPESPKYLYTVCNEHNKALSELSNLRGMPISDISWELENLLISPERWTFRRVMKEPSSRKAIIITCIIMLGQQLSGINAVFYYSTSIFINAGMSTANAQYGNLGAGVINFIVTILSATFIDNFGRKTLLLFSSAICVLMLTALMISMLLSSIGTIPGVSYFLIVFVIGYVLFYGFGLGPIPFFIGSELTDVGPRPILMSAMSVANWSGNFLVGLTFPFVCLILKQYSFLPFIVCTVFLIIFTWKVVPETKPSIDQQSVDSE</sequence>
<dbReference type="PROSITE" id="PS50850">
    <property type="entry name" value="MFS"/>
    <property type="match status" value="1"/>
</dbReference>
<dbReference type="PRINTS" id="PR00171">
    <property type="entry name" value="SUGRTRNSPORT"/>
</dbReference>
<proteinExistence type="inferred from homology"/>
<dbReference type="OrthoDB" id="4540492at2759"/>
<dbReference type="EMBL" id="GFXV01001601">
    <property type="protein sequence ID" value="MBW13406.1"/>
    <property type="molecule type" value="Transcribed_RNA"/>
</dbReference>
<accession>A0A2H8TH08</accession>
<reference evidence="8" key="1">
    <citation type="submission" date="2017-10" db="EMBL/GenBank/DDBJ databases">
        <title>Transcriptome Assembly of Sugarcane Aphid Adults.</title>
        <authorList>
            <person name="Scully E.D."/>
            <person name="Palmer N.A."/>
            <person name="Geib S.M."/>
            <person name="Sarath G."/>
            <person name="Sattler S.E."/>
        </authorList>
    </citation>
    <scope>NUCLEOTIDE SEQUENCE</scope>
    <source>
        <tissue evidence="8">Whole body</tissue>
    </source>
</reference>
<name>A0A2H8TH08_9HEMI</name>
<comment type="subcellular location">
    <subcellularLocation>
        <location evidence="1">Membrane</location>
        <topology evidence="1">Multi-pass membrane protein</topology>
    </subcellularLocation>
</comment>
<dbReference type="Gene3D" id="1.20.1250.20">
    <property type="entry name" value="MFS general substrate transporter like domains"/>
    <property type="match status" value="1"/>
</dbReference>
<dbReference type="InterPro" id="IPR005828">
    <property type="entry name" value="MFS_sugar_transport-like"/>
</dbReference>
<dbReference type="GO" id="GO:0016020">
    <property type="term" value="C:membrane"/>
    <property type="evidence" value="ECO:0007669"/>
    <property type="project" value="UniProtKB-SubCell"/>
</dbReference>
<feature type="transmembrane region" description="Helical" evidence="6">
    <location>
        <begin position="316"/>
        <end position="338"/>
    </location>
</feature>
<feature type="transmembrane region" description="Helical" evidence="6">
    <location>
        <begin position="147"/>
        <end position="166"/>
    </location>
</feature>
<evidence type="ECO:0000256" key="2">
    <source>
        <dbReference type="ARBA" id="ARBA00022692"/>
    </source>
</evidence>
<dbReference type="NCBIfam" id="TIGR00879">
    <property type="entry name" value="SP"/>
    <property type="match status" value="1"/>
</dbReference>
<feature type="transmembrane region" description="Helical" evidence="6">
    <location>
        <begin position="113"/>
        <end position="135"/>
    </location>
</feature>
<keyword evidence="3 6" id="KW-1133">Transmembrane helix</keyword>
<dbReference type="PANTHER" id="PTHR23503">
    <property type="entry name" value="SOLUTE CARRIER FAMILY 2"/>
    <property type="match status" value="1"/>
</dbReference>
<dbReference type="AlphaFoldDB" id="A0A2H8TH08"/>
<keyword evidence="5" id="KW-0813">Transport</keyword>
<dbReference type="SUPFAM" id="SSF103473">
    <property type="entry name" value="MFS general substrate transporter"/>
    <property type="match status" value="1"/>
</dbReference>
<evidence type="ECO:0000313" key="8">
    <source>
        <dbReference type="EMBL" id="MBW13406.1"/>
    </source>
</evidence>
<dbReference type="GO" id="GO:0015149">
    <property type="term" value="F:hexose transmembrane transporter activity"/>
    <property type="evidence" value="ECO:0007669"/>
    <property type="project" value="TreeGrafter"/>
</dbReference>
<evidence type="ECO:0000256" key="6">
    <source>
        <dbReference type="SAM" id="Phobius"/>
    </source>
</evidence>
<dbReference type="InterPro" id="IPR003663">
    <property type="entry name" value="Sugar/inositol_transpt"/>
</dbReference>
<dbReference type="PROSITE" id="PS00216">
    <property type="entry name" value="SUGAR_TRANSPORT_1"/>
    <property type="match status" value="1"/>
</dbReference>
<dbReference type="InterPro" id="IPR020846">
    <property type="entry name" value="MFS_dom"/>
</dbReference>
<keyword evidence="2 6" id="KW-0812">Transmembrane</keyword>
<feature type="transmembrane region" description="Helical" evidence="6">
    <location>
        <begin position="56"/>
        <end position="77"/>
    </location>
</feature>
<dbReference type="InterPro" id="IPR045263">
    <property type="entry name" value="GLUT"/>
</dbReference>
<feature type="domain" description="Major facilitator superfamily (MFS) profile" evidence="7">
    <location>
        <begin position="64"/>
        <end position="505"/>
    </location>
</feature>
<evidence type="ECO:0000256" key="5">
    <source>
        <dbReference type="RuleBase" id="RU003346"/>
    </source>
</evidence>
<dbReference type="Pfam" id="PF00083">
    <property type="entry name" value="Sugar_tr"/>
    <property type="match status" value="1"/>
</dbReference>
<feature type="transmembrane region" description="Helical" evidence="6">
    <location>
        <begin position="413"/>
        <end position="439"/>
    </location>
</feature>
<dbReference type="InterPro" id="IPR005829">
    <property type="entry name" value="Sugar_transporter_CS"/>
</dbReference>
<gene>
    <name evidence="8" type="primary">SLC2A1_3</name>
</gene>
<evidence type="ECO:0000256" key="1">
    <source>
        <dbReference type="ARBA" id="ARBA00004141"/>
    </source>
</evidence>
<feature type="transmembrane region" description="Helical" evidence="6">
    <location>
        <begin position="235"/>
        <end position="256"/>
    </location>
</feature>
<feature type="transmembrane region" description="Helical" evidence="6">
    <location>
        <begin position="382"/>
        <end position="407"/>
    </location>
</feature>
<keyword evidence="4 6" id="KW-0472">Membrane</keyword>
<evidence type="ECO:0000256" key="3">
    <source>
        <dbReference type="ARBA" id="ARBA00022989"/>
    </source>
</evidence>
<feature type="transmembrane region" description="Helical" evidence="6">
    <location>
        <begin position="172"/>
        <end position="193"/>
    </location>
</feature>
<feature type="transmembrane region" description="Helical" evidence="6">
    <location>
        <begin position="451"/>
        <end position="471"/>
    </location>
</feature>
<feature type="transmembrane region" description="Helical" evidence="6">
    <location>
        <begin position="358"/>
        <end position="375"/>
    </location>
</feature>
<organism evidence="8">
    <name type="scientific">Melanaphis sacchari</name>
    <dbReference type="NCBI Taxonomy" id="742174"/>
    <lineage>
        <taxon>Eukaryota</taxon>
        <taxon>Metazoa</taxon>
        <taxon>Ecdysozoa</taxon>
        <taxon>Arthropoda</taxon>
        <taxon>Hexapoda</taxon>
        <taxon>Insecta</taxon>
        <taxon>Pterygota</taxon>
        <taxon>Neoptera</taxon>
        <taxon>Paraneoptera</taxon>
        <taxon>Hemiptera</taxon>
        <taxon>Sternorrhyncha</taxon>
        <taxon>Aphidomorpha</taxon>
        <taxon>Aphidoidea</taxon>
        <taxon>Aphididae</taxon>
        <taxon>Aphidini</taxon>
        <taxon>Melanaphis</taxon>
    </lineage>
</organism>
<dbReference type="InterPro" id="IPR036259">
    <property type="entry name" value="MFS_trans_sf"/>
</dbReference>
<dbReference type="PANTHER" id="PTHR23503:SF127">
    <property type="entry name" value="FI08437P-RELATED"/>
    <property type="match status" value="1"/>
</dbReference>
<feature type="transmembrane region" description="Helical" evidence="6">
    <location>
        <begin position="483"/>
        <end position="501"/>
    </location>
</feature>
<comment type="similarity">
    <text evidence="5">Belongs to the major facilitator superfamily. Sugar transporter (TC 2.A.1.1) family.</text>
</comment>
<feature type="transmembrane region" description="Helical" evidence="6">
    <location>
        <begin position="205"/>
        <end position="223"/>
    </location>
</feature>
<evidence type="ECO:0000259" key="7">
    <source>
        <dbReference type="PROSITE" id="PS50850"/>
    </source>
</evidence>